<dbReference type="Proteomes" id="UP000193083">
    <property type="component" value="Unassembled WGS sequence"/>
</dbReference>
<evidence type="ECO:0000313" key="1">
    <source>
        <dbReference type="EMBL" id="SMH54828.1"/>
    </source>
</evidence>
<dbReference type="RefSeq" id="WP_085466835.1">
    <property type="nucleotide sequence ID" value="NZ_FXBL01000004.1"/>
</dbReference>
<gene>
    <name evidence="1" type="ORF">SAMN02982922_5229</name>
</gene>
<organism evidence="1 2">
    <name type="scientific">Mesorhizobium australicum</name>
    <dbReference type="NCBI Taxonomy" id="536018"/>
    <lineage>
        <taxon>Bacteria</taxon>
        <taxon>Pseudomonadati</taxon>
        <taxon>Pseudomonadota</taxon>
        <taxon>Alphaproteobacteria</taxon>
        <taxon>Hyphomicrobiales</taxon>
        <taxon>Phyllobacteriaceae</taxon>
        <taxon>Mesorhizobium</taxon>
    </lineage>
</organism>
<protein>
    <recommendedName>
        <fullName evidence="3">HEXXH motif-containing protein</fullName>
    </recommendedName>
</protein>
<reference evidence="1 2" key="1">
    <citation type="submission" date="2017-04" db="EMBL/GenBank/DDBJ databases">
        <authorList>
            <person name="Afonso C.L."/>
            <person name="Miller P.J."/>
            <person name="Scott M.A."/>
            <person name="Spackman E."/>
            <person name="Goraichik I."/>
            <person name="Dimitrov K.M."/>
            <person name="Suarez D.L."/>
            <person name="Swayne D.E."/>
        </authorList>
    </citation>
    <scope>NUCLEOTIDE SEQUENCE [LARGE SCALE GENOMIC DNA]</scope>
    <source>
        <strain evidence="1 2">B5P</strain>
    </source>
</reference>
<evidence type="ECO:0000313" key="2">
    <source>
        <dbReference type="Proteomes" id="UP000193083"/>
    </source>
</evidence>
<dbReference type="AlphaFoldDB" id="A0A1X7PTU2"/>
<name>A0A1X7PTU2_9HYPH</name>
<proteinExistence type="predicted"/>
<accession>A0A1X7PTU2</accession>
<evidence type="ECO:0008006" key="3">
    <source>
        <dbReference type="Google" id="ProtNLM"/>
    </source>
</evidence>
<keyword evidence="2" id="KW-1185">Reference proteome</keyword>
<sequence length="308" mass="33363">MSDQDFRLLEPLIDLRPKPISTMVRGLEATLAPRTRAYVSELLQPLRNVTDISPAREALIANDPYFIGASYSRLRFDLDEVVANLEVLMAMPGESLMQWDGAGVAPIVVSSGHEAERATYADAYPASSALVRRVKDVFAAIMDGPAYGAIVAGGTRRLALAPNCVGSSSISSLPGYSMVGVGEEARFDNPQVNGLIHEAVHGIMFLAECATGRQLVHETGRAPIVSPWSGNPLDPYQFVQALVVWHVLLSYWDEADPDSDERRRAAKGFRDAQGDRGAQRVLDAIEENVDPAFLAILRACDEASAARA</sequence>
<dbReference type="EMBL" id="FXBL01000004">
    <property type="protein sequence ID" value="SMH54828.1"/>
    <property type="molecule type" value="Genomic_DNA"/>
</dbReference>